<evidence type="ECO:0000256" key="1">
    <source>
        <dbReference type="ARBA" id="ARBA00004141"/>
    </source>
</evidence>
<comment type="similarity">
    <text evidence="2">Belongs to the CorA metal ion transporter (MIT) (TC 1.A.35) family.</text>
</comment>
<dbReference type="RefSeq" id="WP_003554465.1">
    <property type="nucleotide sequence ID" value="NZ_CABKOL010000102.1"/>
</dbReference>
<reference evidence="6 7" key="1">
    <citation type="submission" date="2019-12" db="EMBL/GenBank/DDBJ databases">
        <title>Lactobacillus hilgardii FLUB.</title>
        <authorList>
            <person name="Gustaw K."/>
        </authorList>
    </citation>
    <scope>NUCLEOTIDE SEQUENCE [LARGE SCALE GENOMIC DNA]</scope>
    <source>
        <strain evidence="6 7">FLUB</strain>
    </source>
</reference>
<keyword evidence="5" id="KW-0472">Membrane</keyword>
<dbReference type="InterPro" id="IPR045861">
    <property type="entry name" value="CorA_cytoplasmic_dom"/>
</dbReference>
<dbReference type="SUPFAM" id="SSF144083">
    <property type="entry name" value="Magnesium transport protein CorA, transmembrane region"/>
    <property type="match status" value="1"/>
</dbReference>
<dbReference type="InterPro" id="IPR047199">
    <property type="entry name" value="CorA-like"/>
</dbReference>
<dbReference type="GO" id="GO:0016020">
    <property type="term" value="C:membrane"/>
    <property type="evidence" value="ECO:0007669"/>
    <property type="project" value="UniProtKB-SubCell"/>
</dbReference>
<sequence length="302" mass="34335">MITIHKFKTYTWIEVIDPRTDELNDVISKYRLPQKFEGYMLDRHEQPRATYDALSDTNVLVIRALANGLDTNATTVPVFLGFNDDVMITSCHGEDQAKLINQQSNQDFLLISDHIFAILGAILVPYFEMLDEVSQRADKFAGHRLGIITNRRLDELTILKTRLVYLRSATAGNLVALEELQGDLKQKLRLTADVEQRVTQQISDLVIEYKQCQAMFDVQGNVVNETESAFGNILNNRLNQTMKFLTVWSLVLAVPPIVSGFYGMNVKLPFADRSEAWFDTLVLTVGLMVVMLLVYIGRNKKQ</sequence>
<dbReference type="CDD" id="cd12827">
    <property type="entry name" value="EcCorA_ZntB-like_u2"/>
    <property type="match status" value="1"/>
</dbReference>
<comment type="subcellular location">
    <subcellularLocation>
        <location evidence="1">Membrane</location>
        <topology evidence="1">Multi-pass membrane protein</topology>
    </subcellularLocation>
</comment>
<evidence type="ECO:0000256" key="3">
    <source>
        <dbReference type="ARBA" id="ARBA00022692"/>
    </source>
</evidence>
<accession>A0A6G9Q6R3</accession>
<dbReference type="EMBL" id="CP047121">
    <property type="protein sequence ID" value="QHB52294.1"/>
    <property type="molecule type" value="Genomic_DNA"/>
</dbReference>
<dbReference type="Gene3D" id="3.30.460.20">
    <property type="entry name" value="CorA soluble domain-like"/>
    <property type="match status" value="1"/>
</dbReference>
<organism evidence="6 7">
    <name type="scientific">Lentilactobacillus hilgardii</name>
    <name type="common">Lactobacillus hilgardii</name>
    <dbReference type="NCBI Taxonomy" id="1588"/>
    <lineage>
        <taxon>Bacteria</taxon>
        <taxon>Bacillati</taxon>
        <taxon>Bacillota</taxon>
        <taxon>Bacilli</taxon>
        <taxon>Lactobacillales</taxon>
        <taxon>Lactobacillaceae</taxon>
        <taxon>Lentilactobacillus</taxon>
    </lineage>
</organism>
<dbReference type="InterPro" id="IPR045863">
    <property type="entry name" value="CorA_TM1_TM2"/>
</dbReference>
<dbReference type="Proteomes" id="UP000465035">
    <property type="component" value="Chromosome"/>
</dbReference>
<dbReference type="PANTHER" id="PTHR47891">
    <property type="entry name" value="TRANSPORTER-RELATED"/>
    <property type="match status" value="1"/>
</dbReference>
<evidence type="ECO:0000256" key="4">
    <source>
        <dbReference type="ARBA" id="ARBA00022989"/>
    </source>
</evidence>
<evidence type="ECO:0000256" key="5">
    <source>
        <dbReference type="ARBA" id="ARBA00023136"/>
    </source>
</evidence>
<keyword evidence="4" id="KW-1133">Transmembrane helix</keyword>
<dbReference type="PANTHER" id="PTHR47891:SF1">
    <property type="entry name" value="CORA-MAGNESIUM AND COBALT TRANSPORTER"/>
    <property type="match status" value="1"/>
</dbReference>
<evidence type="ECO:0000313" key="7">
    <source>
        <dbReference type="Proteomes" id="UP000465035"/>
    </source>
</evidence>
<dbReference type="SMR" id="A0A6G9Q6R3"/>
<keyword evidence="3" id="KW-0812">Transmembrane</keyword>
<dbReference type="SUPFAM" id="SSF143865">
    <property type="entry name" value="CorA soluble domain-like"/>
    <property type="match status" value="1"/>
</dbReference>
<dbReference type="Gene3D" id="1.20.58.340">
    <property type="entry name" value="Magnesium transport protein CorA, transmembrane region"/>
    <property type="match status" value="2"/>
</dbReference>
<evidence type="ECO:0000256" key="2">
    <source>
        <dbReference type="ARBA" id="ARBA00009765"/>
    </source>
</evidence>
<dbReference type="AlphaFoldDB" id="A0A6G9Q6R3"/>
<dbReference type="InterPro" id="IPR002523">
    <property type="entry name" value="MgTranspt_CorA/ZnTranspt_ZntB"/>
</dbReference>
<dbReference type="Pfam" id="PF01544">
    <property type="entry name" value="CorA"/>
    <property type="match status" value="1"/>
</dbReference>
<proteinExistence type="inferred from homology"/>
<name>A0A6G9Q6R3_LENHI</name>
<dbReference type="GeneID" id="69058477"/>
<dbReference type="GO" id="GO:0046873">
    <property type="term" value="F:metal ion transmembrane transporter activity"/>
    <property type="evidence" value="ECO:0007669"/>
    <property type="project" value="InterPro"/>
</dbReference>
<evidence type="ECO:0000313" key="6">
    <source>
        <dbReference type="EMBL" id="QHB52294.1"/>
    </source>
</evidence>
<protein>
    <submittedName>
        <fullName evidence="6">Magnesium transporter CorA family protein</fullName>
    </submittedName>
</protein>
<gene>
    <name evidence="6" type="ORF">GQR93_08875</name>
</gene>